<reference evidence="9" key="1">
    <citation type="journal article" date="2011" name="Nat. Genet.">
        <title>The Arabidopsis lyrata genome sequence and the basis of rapid genome size change.</title>
        <authorList>
            <person name="Hu T.T."/>
            <person name="Pattyn P."/>
            <person name="Bakker E.G."/>
            <person name="Cao J."/>
            <person name="Cheng J.-F."/>
            <person name="Clark R.M."/>
            <person name="Fahlgren N."/>
            <person name="Fawcett J.A."/>
            <person name="Grimwood J."/>
            <person name="Gundlach H."/>
            <person name="Haberer G."/>
            <person name="Hollister J.D."/>
            <person name="Ossowski S."/>
            <person name="Ottilar R.P."/>
            <person name="Salamov A.A."/>
            <person name="Schneeberger K."/>
            <person name="Spannagl M."/>
            <person name="Wang X."/>
            <person name="Yang L."/>
            <person name="Nasrallah M.E."/>
            <person name="Bergelson J."/>
            <person name="Carrington J.C."/>
            <person name="Gaut B.S."/>
            <person name="Schmutz J."/>
            <person name="Mayer K.F.X."/>
            <person name="Van de Peer Y."/>
            <person name="Grigoriev I.V."/>
            <person name="Nordborg M."/>
            <person name="Weigel D."/>
            <person name="Guo Y.-L."/>
        </authorList>
    </citation>
    <scope>NUCLEOTIDE SEQUENCE [LARGE SCALE GENOMIC DNA]</scope>
    <source>
        <strain evidence="9">cv. MN47</strain>
    </source>
</reference>
<evidence type="ECO:0000256" key="1">
    <source>
        <dbReference type="ARBA" id="ARBA00004141"/>
    </source>
</evidence>
<evidence type="ECO:0000313" key="9">
    <source>
        <dbReference type="Proteomes" id="UP000008694"/>
    </source>
</evidence>
<evidence type="ECO:0000313" key="8">
    <source>
        <dbReference type="EMBL" id="EFH45976.1"/>
    </source>
</evidence>
<keyword evidence="3" id="KW-0813">Transport</keyword>
<feature type="transmembrane region" description="Helical" evidence="7">
    <location>
        <begin position="280"/>
        <end position="301"/>
    </location>
</feature>
<feature type="transmembrane region" description="Helical" evidence="7">
    <location>
        <begin position="89"/>
        <end position="107"/>
    </location>
</feature>
<keyword evidence="6 7" id="KW-0472">Membrane</keyword>
<name>D7M8U0_ARALL</name>
<keyword evidence="9" id="KW-1185">Reference proteome</keyword>
<dbReference type="GO" id="GO:0016020">
    <property type="term" value="C:membrane"/>
    <property type="evidence" value="ECO:0007669"/>
    <property type="project" value="UniProtKB-SubCell"/>
</dbReference>
<organism evidence="9">
    <name type="scientific">Arabidopsis lyrata subsp. lyrata</name>
    <name type="common">Lyre-leaved rock-cress</name>
    <dbReference type="NCBI Taxonomy" id="81972"/>
    <lineage>
        <taxon>Eukaryota</taxon>
        <taxon>Viridiplantae</taxon>
        <taxon>Streptophyta</taxon>
        <taxon>Embryophyta</taxon>
        <taxon>Tracheophyta</taxon>
        <taxon>Spermatophyta</taxon>
        <taxon>Magnoliopsida</taxon>
        <taxon>eudicotyledons</taxon>
        <taxon>Gunneridae</taxon>
        <taxon>Pentapetalae</taxon>
        <taxon>rosids</taxon>
        <taxon>malvids</taxon>
        <taxon>Brassicales</taxon>
        <taxon>Brassicaceae</taxon>
        <taxon>Camelineae</taxon>
        <taxon>Arabidopsis</taxon>
    </lineage>
</organism>
<evidence type="ECO:0000256" key="6">
    <source>
        <dbReference type="ARBA" id="ARBA00023136"/>
    </source>
</evidence>
<dbReference type="Gramene" id="fgenesh2_kg.7__1833__AT4G24460.1">
    <property type="protein sequence ID" value="fgenesh2_kg.7__1833__AT4G24460.1"/>
    <property type="gene ID" value="fgenesh2_kg.7__1833__AT4G24460.1"/>
</dbReference>
<dbReference type="STRING" id="81972.D7M8U0"/>
<feature type="transmembrane region" description="Helical" evidence="7">
    <location>
        <begin position="241"/>
        <end position="260"/>
    </location>
</feature>
<dbReference type="eggNOG" id="ENOG502QR5M">
    <property type="taxonomic scope" value="Eukaryota"/>
</dbReference>
<evidence type="ECO:0000256" key="4">
    <source>
        <dbReference type="ARBA" id="ARBA00022692"/>
    </source>
</evidence>
<feature type="transmembrane region" description="Helical" evidence="7">
    <location>
        <begin position="338"/>
        <end position="357"/>
    </location>
</feature>
<dbReference type="GO" id="GO:0009536">
    <property type="term" value="C:plastid"/>
    <property type="evidence" value="ECO:0007669"/>
    <property type="project" value="EnsemblPlants"/>
</dbReference>
<dbReference type="GO" id="GO:0046686">
    <property type="term" value="P:response to cadmium ion"/>
    <property type="evidence" value="ECO:0007669"/>
    <property type="project" value="EnsemblPlants"/>
</dbReference>
<dbReference type="InterPro" id="IPR013936">
    <property type="entry name" value="CRT-like"/>
</dbReference>
<comment type="similarity">
    <text evidence="2">Belongs to the CRT-like transporter family.</text>
</comment>
<evidence type="ECO:0000256" key="5">
    <source>
        <dbReference type="ARBA" id="ARBA00022989"/>
    </source>
</evidence>
<feature type="transmembrane region" description="Helical" evidence="7">
    <location>
        <begin position="211"/>
        <end position="229"/>
    </location>
</feature>
<feature type="transmembrane region" description="Helical" evidence="7">
    <location>
        <begin position="364"/>
        <end position="382"/>
    </location>
</feature>
<evidence type="ECO:0000256" key="7">
    <source>
        <dbReference type="SAM" id="Phobius"/>
    </source>
</evidence>
<dbReference type="HOGENOM" id="CLU_038989_1_0_1"/>
<feature type="transmembrane region" description="Helical" evidence="7">
    <location>
        <begin position="158"/>
        <end position="180"/>
    </location>
</feature>
<dbReference type="Proteomes" id="UP000008694">
    <property type="component" value="Unassembled WGS sequence"/>
</dbReference>
<dbReference type="AlphaFoldDB" id="D7M8U0"/>
<proteinExistence type="inferred from homology"/>
<gene>
    <name evidence="8" type="ORF">ARALYDRAFT_492400</name>
</gene>
<dbReference type="Pfam" id="PF08627">
    <property type="entry name" value="CRT-like"/>
    <property type="match status" value="1"/>
</dbReference>
<feature type="transmembrane region" description="Helical" evidence="7">
    <location>
        <begin position="186"/>
        <end position="204"/>
    </location>
</feature>
<keyword evidence="5 7" id="KW-1133">Transmembrane helix</keyword>
<keyword evidence="4 7" id="KW-0812">Transmembrane</keyword>
<evidence type="ECO:0000256" key="2">
    <source>
        <dbReference type="ARBA" id="ARBA00006690"/>
    </source>
</evidence>
<dbReference type="OrthoDB" id="416555at2759"/>
<dbReference type="PANTHER" id="PTHR31326:SF1">
    <property type="entry name" value="PROTEIN CLT2, CHLOROPLASTIC"/>
    <property type="match status" value="1"/>
</dbReference>
<protein>
    <submittedName>
        <fullName evidence="8">Uncharacterized protein</fullName>
    </submittedName>
</protein>
<dbReference type="GO" id="GO:0034635">
    <property type="term" value="P:glutathione transport"/>
    <property type="evidence" value="ECO:0007669"/>
    <property type="project" value="EnsemblPlants"/>
</dbReference>
<dbReference type="GO" id="GO:0002229">
    <property type="term" value="P:defense response to oomycetes"/>
    <property type="evidence" value="ECO:0007669"/>
    <property type="project" value="EnsemblPlants"/>
</dbReference>
<comment type="subcellular location">
    <subcellularLocation>
        <location evidence="1">Membrane</location>
        <topology evidence="1">Multi-pass membrane protein</topology>
    </subcellularLocation>
</comment>
<evidence type="ECO:0000256" key="3">
    <source>
        <dbReference type="ARBA" id="ARBA00022448"/>
    </source>
</evidence>
<feature type="transmembrane region" description="Helical" evidence="7">
    <location>
        <begin position="119"/>
        <end position="138"/>
    </location>
</feature>
<sequence>MDTVLMATTQPIRYLHASIPTVSRSPAIYQVSCRSSRLLSYRSTTMSTCFLRRSDLRSRFLSTTFPMRHGFSVNASTEQSTIPSNRNHIVVNSVVIVALAVANRVLYKLALVPMKQYPFFMAQLTTFGYVFIYFTILYTRRRLGIVTNEMMAVPKWRFAIIGFLEAIGVATGMAAAAMLPGPVIPILNQTFLVWQLLFALLILGRRFLLNQIAGCFLVAVGVVVAVASGSGADTTLSGIGFLWPAVLVASAAFQAGASIIKEFVFNDAAKRLEGKPLDLFVVNSFGSGFQALFVFLLLPFLSNLKGIPFASLPSYLKDGAGCFFNTGAKISGCDGAPILPLLYIATNLAFNISLLHLVKISSAIVSSLAVMLSVPLSVYVMSKPLPYLPGGSSLSSNFTMGCIVLVLGLLLYNIPTTPTKQHTKTS</sequence>
<accession>D7M8U0</accession>
<feature type="transmembrane region" description="Helical" evidence="7">
    <location>
        <begin position="394"/>
        <end position="414"/>
    </location>
</feature>
<dbReference type="PANTHER" id="PTHR31326">
    <property type="entry name" value="PROTEIN CLT2, CHLOROPLASTIC"/>
    <property type="match status" value="1"/>
</dbReference>
<dbReference type="EMBL" id="GL348719">
    <property type="protein sequence ID" value="EFH45976.1"/>
    <property type="molecule type" value="Genomic_DNA"/>
</dbReference>